<dbReference type="AlphaFoldDB" id="A0A0A2LDB1"/>
<protein>
    <submittedName>
        <fullName evidence="1">Uncharacterized protein</fullName>
    </submittedName>
</protein>
<accession>A0A0A2LDB1</accession>
<evidence type="ECO:0000313" key="2">
    <source>
        <dbReference type="Proteomes" id="UP000030104"/>
    </source>
</evidence>
<gene>
    <name evidence="1" type="ORF">PITC_041430</name>
</gene>
<organism evidence="1 2">
    <name type="scientific">Penicillium italicum</name>
    <name type="common">Blue mold</name>
    <dbReference type="NCBI Taxonomy" id="40296"/>
    <lineage>
        <taxon>Eukaryota</taxon>
        <taxon>Fungi</taxon>
        <taxon>Dikarya</taxon>
        <taxon>Ascomycota</taxon>
        <taxon>Pezizomycotina</taxon>
        <taxon>Eurotiomycetes</taxon>
        <taxon>Eurotiomycetidae</taxon>
        <taxon>Eurotiales</taxon>
        <taxon>Aspergillaceae</taxon>
        <taxon>Penicillium</taxon>
    </lineage>
</organism>
<evidence type="ECO:0000313" key="1">
    <source>
        <dbReference type="EMBL" id="KGO78112.1"/>
    </source>
</evidence>
<proteinExistence type="predicted"/>
<name>A0A0A2LDB1_PENIT</name>
<reference evidence="1 2" key="1">
    <citation type="journal article" date="2015" name="Mol. Plant Microbe Interact.">
        <title>Genome, transcriptome, and functional analyses of Penicillium expansum provide new insights into secondary metabolism and pathogenicity.</title>
        <authorList>
            <person name="Ballester A.R."/>
            <person name="Marcet-Houben M."/>
            <person name="Levin E."/>
            <person name="Sela N."/>
            <person name="Selma-Lazaro C."/>
            <person name="Carmona L."/>
            <person name="Wisniewski M."/>
            <person name="Droby S."/>
            <person name="Gonzalez-Candelas L."/>
            <person name="Gabaldon T."/>
        </authorList>
    </citation>
    <scope>NUCLEOTIDE SEQUENCE [LARGE SCALE GENOMIC DNA]</scope>
    <source>
        <strain evidence="1 2">PHI-1</strain>
    </source>
</reference>
<comment type="caution">
    <text evidence="1">The sequence shown here is derived from an EMBL/GenBank/DDBJ whole genome shotgun (WGS) entry which is preliminary data.</text>
</comment>
<sequence>MRLEILLRGNSRGHALNEGKSNCMDTTRQGLQMGLLLFRTLPPFSYCDSGVREIRTI</sequence>
<dbReference type="Proteomes" id="UP000030104">
    <property type="component" value="Unassembled WGS sequence"/>
</dbReference>
<dbReference type="EMBL" id="JQGA01000031">
    <property type="protein sequence ID" value="KGO78112.1"/>
    <property type="molecule type" value="Genomic_DNA"/>
</dbReference>
<keyword evidence="2" id="KW-1185">Reference proteome</keyword>
<dbReference type="HOGENOM" id="CLU_2997156_0_0_1"/>